<evidence type="ECO:0000313" key="2">
    <source>
        <dbReference type="Proteomes" id="UP000027931"/>
    </source>
</evidence>
<comment type="caution">
    <text evidence="1">The sequence shown here is derived from an EMBL/GenBank/DDBJ whole genome shotgun (WGS) entry which is preliminary data.</text>
</comment>
<dbReference type="RefSeq" id="WP_038085941.1">
    <property type="nucleotide sequence ID" value="NZ_JMIR01000007.1"/>
</dbReference>
<organism evidence="1 2">
    <name type="scientific">Tumebacillus flagellatus</name>
    <dbReference type="NCBI Taxonomy" id="1157490"/>
    <lineage>
        <taxon>Bacteria</taxon>
        <taxon>Bacillati</taxon>
        <taxon>Bacillota</taxon>
        <taxon>Bacilli</taxon>
        <taxon>Bacillales</taxon>
        <taxon>Alicyclobacillaceae</taxon>
        <taxon>Tumebacillus</taxon>
    </lineage>
</organism>
<accession>A0A074LS30</accession>
<keyword evidence="2" id="KW-1185">Reference proteome</keyword>
<reference evidence="1 2" key="1">
    <citation type="journal article" date="2013" name="Int. J. Syst. Evol. Microbiol.">
        <title>Tumebacillus flagellatus sp. nov., an alpha-amylase/pullulanase-producing bacterium isolated from cassava wastewater.</title>
        <authorList>
            <person name="Wang Q."/>
            <person name="Xie N."/>
            <person name="Qin Y."/>
            <person name="Shen N."/>
            <person name="Zhu J."/>
            <person name="Mi H."/>
            <person name="Huang R."/>
        </authorList>
    </citation>
    <scope>NUCLEOTIDE SEQUENCE [LARGE SCALE GENOMIC DNA]</scope>
    <source>
        <strain evidence="1 2">GST4</strain>
    </source>
</reference>
<evidence type="ECO:0008006" key="3">
    <source>
        <dbReference type="Google" id="ProtNLM"/>
    </source>
</evidence>
<name>A0A074LS30_9BACL</name>
<dbReference type="STRING" id="1157490.EL26_07000"/>
<dbReference type="EMBL" id="JMIR01000007">
    <property type="protein sequence ID" value="KEO83929.1"/>
    <property type="molecule type" value="Genomic_DNA"/>
</dbReference>
<protein>
    <recommendedName>
        <fullName evidence="3">DNA alkylation repair protein</fullName>
    </recommendedName>
</protein>
<dbReference type="eggNOG" id="ENOG50333R2">
    <property type="taxonomic scope" value="Bacteria"/>
</dbReference>
<dbReference type="Proteomes" id="UP000027931">
    <property type="component" value="Unassembled WGS sequence"/>
</dbReference>
<dbReference type="AlphaFoldDB" id="A0A074LS30"/>
<sequence>MEPYACPSCRNKMRFHILDQQPVSVKLNPQTGDVVGYIDEQDLMAQPYKGEKRLVQCAVCGLNGGELLFVKAAQRSEFQGM</sequence>
<evidence type="ECO:0000313" key="1">
    <source>
        <dbReference type="EMBL" id="KEO83929.1"/>
    </source>
</evidence>
<proteinExistence type="predicted"/>
<gene>
    <name evidence="1" type="ORF">EL26_07000</name>
</gene>